<accession>A0A542DXR9</accession>
<name>A0A542DXR9_9MICO</name>
<gene>
    <name evidence="6" type="ORF">FB458_0936</name>
</gene>
<feature type="region of interest" description="Disordered" evidence="4">
    <location>
        <begin position="1"/>
        <end position="22"/>
    </location>
</feature>
<reference evidence="6 7" key="1">
    <citation type="submission" date="2019-06" db="EMBL/GenBank/DDBJ databases">
        <title>Sequencing the genomes of 1000 actinobacteria strains.</title>
        <authorList>
            <person name="Klenk H.-P."/>
        </authorList>
    </citation>
    <scope>NUCLEOTIDE SEQUENCE [LARGE SCALE GENOMIC DNA]</scope>
    <source>
        <strain evidence="6 7">DSM 18607</strain>
    </source>
</reference>
<dbReference type="CDD" id="cd19481">
    <property type="entry name" value="RecA-like_protease"/>
    <property type="match status" value="1"/>
</dbReference>
<keyword evidence="7" id="KW-1185">Reference proteome</keyword>
<comment type="caution">
    <text evidence="6">The sequence shown here is derived from an EMBL/GenBank/DDBJ whole genome shotgun (WGS) entry which is preliminary data.</text>
</comment>
<dbReference type="GO" id="GO:0016887">
    <property type="term" value="F:ATP hydrolysis activity"/>
    <property type="evidence" value="ECO:0007669"/>
    <property type="project" value="InterPro"/>
</dbReference>
<protein>
    <submittedName>
        <fullName evidence="6">ATPase family protein associated with various cellular activities (AAA)</fullName>
    </submittedName>
</protein>
<dbReference type="PANTHER" id="PTHR23073">
    <property type="entry name" value="26S PROTEASOME REGULATORY SUBUNIT"/>
    <property type="match status" value="1"/>
</dbReference>
<dbReference type="Proteomes" id="UP000317893">
    <property type="component" value="Unassembled WGS sequence"/>
</dbReference>
<proteinExistence type="inferred from homology"/>
<comment type="similarity">
    <text evidence="1">Belongs to the AAA ATPase family.</text>
</comment>
<evidence type="ECO:0000313" key="6">
    <source>
        <dbReference type="EMBL" id="TQJ07865.1"/>
    </source>
</evidence>
<evidence type="ECO:0000313" key="7">
    <source>
        <dbReference type="Proteomes" id="UP000317893"/>
    </source>
</evidence>
<feature type="compositionally biased region" description="Gly residues" evidence="4">
    <location>
        <begin position="476"/>
        <end position="500"/>
    </location>
</feature>
<dbReference type="InterPro" id="IPR003593">
    <property type="entry name" value="AAA+_ATPase"/>
</dbReference>
<evidence type="ECO:0000259" key="5">
    <source>
        <dbReference type="SMART" id="SM00382"/>
    </source>
</evidence>
<evidence type="ECO:0000256" key="2">
    <source>
        <dbReference type="ARBA" id="ARBA00022741"/>
    </source>
</evidence>
<dbReference type="InterPro" id="IPR050221">
    <property type="entry name" value="26S_Proteasome_ATPase"/>
</dbReference>
<dbReference type="InterPro" id="IPR027417">
    <property type="entry name" value="P-loop_NTPase"/>
</dbReference>
<organism evidence="6 7">
    <name type="scientific">Lapillicoccus jejuensis</name>
    <dbReference type="NCBI Taxonomy" id="402171"/>
    <lineage>
        <taxon>Bacteria</taxon>
        <taxon>Bacillati</taxon>
        <taxon>Actinomycetota</taxon>
        <taxon>Actinomycetes</taxon>
        <taxon>Micrococcales</taxon>
        <taxon>Intrasporangiaceae</taxon>
        <taxon>Lapillicoccus</taxon>
    </lineage>
</organism>
<evidence type="ECO:0000256" key="3">
    <source>
        <dbReference type="ARBA" id="ARBA00022840"/>
    </source>
</evidence>
<dbReference type="EMBL" id="VFMN01000001">
    <property type="protein sequence ID" value="TQJ07865.1"/>
    <property type="molecule type" value="Genomic_DNA"/>
</dbReference>
<dbReference type="Gene3D" id="3.40.50.300">
    <property type="entry name" value="P-loop containing nucleotide triphosphate hydrolases"/>
    <property type="match status" value="1"/>
</dbReference>
<feature type="domain" description="AAA+ ATPase" evidence="5">
    <location>
        <begin position="270"/>
        <end position="397"/>
    </location>
</feature>
<dbReference type="GO" id="GO:0005524">
    <property type="term" value="F:ATP binding"/>
    <property type="evidence" value="ECO:0007669"/>
    <property type="project" value="UniProtKB-KW"/>
</dbReference>
<feature type="region of interest" description="Disordered" evidence="4">
    <location>
        <begin position="472"/>
        <end position="511"/>
    </location>
</feature>
<dbReference type="OrthoDB" id="9809379at2"/>
<evidence type="ECO:0000256" key="1">
    <source>
        <dbReference type="ARBA" id="ARBA00006914"/>
    </source>
</evidence>
<dbReference type="AlphaFoldDB" id="A0A542DXR9"/>
<dbReference type="SMART" id="SM00382">
    <property type="entry name" value="AAA"/>
    <property type="match status" value="1"/>
</dbReference>
<evidence type="ECO:0000256" key="4">
    <source>
        <dbReference type="SAM" id="MobiDB-lite"/>
    </source>
</evidence>
<dbReference type="RefSeq" id="WP_141847184.1">
    <property type="nucleotide sequence ID" value="NZ_BAAAPR010000017.1"/>
</dbReference>
<sequence length="511" mass="53979">MGSGETPYGDAHVTGASGQDEELRQALKRLVRQLVHEPDDEADGPGERLLDLLEAHLGQRPDELPVVHEDVPEYRLVDADLAMSVIAERDPGHRLVGFGGGQQRHHMTFGDQIQAARHQGGFGLGLVAQPDFVDRATGPGPEDRRHVVSLGLWLVQHDGAPVAVRQQSAAPQYGRPSGAVEVVATSRDRAEAFVAELRSLMDEHSVFGGQVVSFSGDPYGNELAGVTFLERPRLTPDQVVLPEGLLQRLDEHVLGAAAHRDVLLAHGQHLKRGVLLYGPPGTGKTHTVRYLLGASPGTTAVLLAGMSLRLVSFATRIARAHQPALVVLEDVDLVAEDRSFGHGAQPLLFEVLDALDGLDGDADVTFVLTTNRVADLERALSQRPGRVDLAAEIPLPDEEGRRRLLGLYAHGMFGEEAMAGVAATTAGTTASFAKELVRRAVLHAATRGEEPGDGHLVAAAAELMSDGQALTRSLLGAGGPDGGPGGPGPDAGQGGPGGGWFAYSPLVPRPH</sequence>
<dbReference type="Pfam" id="PF00004">
    <property type="entry name" value="AAA"/>
    <property type="match status" value="1"/>
</dbReference>
<keyword evidence="3" id="KW-0067">ATP-binding</keyword>
<dbReference type="InterPro" id="IPR003959">
    <property type="entry name" value="ATPase_AAA_core"/>
</dbReference>
<dbReference type="SUPFAM" id="SSF52540">
    <property type="entry name" value="P-loop containing nucleoside triphosphate hydrolases"/>
    <property type="match status" value="1"/>
</dbReference>
<keyword evidence="2" id="KW-0547">Nucleotide-binding</keyword>